<evidence type="ECO:0000256" key="3">
    <source>
        <dbReference type="ARBA" id="ARBA00023163"/>
    </source>
</evidence>
<evidence type="ECO:0000313" key="6">
    <source>
        <dbReference type="EMBL" id="SQB27529.1"/>
    </source>
</evidence>
<evidence type="ECO:0000256" key="1">
    <source>
        <dbReference type="ARBA" id="ARBA00023015"/>
    </source>
</evidence>
<keyword evidence="2 6" id="KW-0238">DNA-binding</keyword>
<dbReference type="SMART" id="SM00342">
    <property type="entry name" value="HTH_ARAC"/>
    <property type="match status" value="1"/>
</dbReference>
<dbReference type="Proteomes" id="UP000199426">
    <property type="component" value="Unassembled WGS sequence"/>
</dbReference>
<dbReference type="PROSITE" id="PS01124">
    <property type="entry name" value="HTH_ARAC_FAMILY_2"/>
    <property type="match status" value="1"/>
</dbReference>
<dbReference type="InterPro" id="IPR009057">
    <property type="entry name" value="Homeodomain-like_sf"/>
</dbReference>
<dbReference type="OrthoDB" id="956952at2"/>
<dbReference type="PANTHER" id="PTHR43280:SF32">
    <property type="entry name" value="TRANSCRIPTIONAL REGULATORY PROTEIN"/>
    <property type="match status" value="1"/>
</dbReference>
<evidence type="ECO:0000313" key="7">
    <source>
        <dbReference type="Proteomes" id="UP000199426"/>
    </source>
</evidence>
<reference evidence="5 7" key="1">
    <citation type="submission" date="2016-10" db="EMBL/GenBank/DDBJ databases">
        <authorList>
            <person name="Varghese N."/>
            <person name="Submissions S."/>
        </authorList>
    </citation>
    <scope>NUCLEOTIDE SEQUENCE [LARGE SCALE GENOMIC DNA]</scope>
    <source>
        <strain evidence="5 7">DSM 19299</strain>
    </source>
</reference>
<proteinExistence type="predicted"/>
<dbReference type="InterPro" id="IPR018060">
    <property type="entry name" value="HTH_AraC"/>
</dbReference>
<gene>
    <name evidence="6" type="ORF">NCTC13492_01112</name>
    <name evidence="5" type="ORF">SAMN05421542_2112</name>
</gene>
<dbReference type="SUPFAM" id="SSF46689">
    <property type="entry name" value="Homeodomain-like"/>
    <property type="match status" value="1"/>
</dbReference>
<evidence type="ECO:0000259" key="4">
    <source>
        <dbReference type="PROSITE" id="PS01124"/>
    </source>
</evidence>
<keyword evidence="3" id="KW-0804">Transcription</keyword>
<sequence>MKKFDRSVSLRQVEIANQFLSALDKHIADLQSGQVETAYEVNQFAGLLFINPNHLSDTVKEVLGKSPCAVYEEKLIFISKDLLTNTNKPISEIARILDFEPSHFTKFFKRFTDKTPKAYRKENHPDLKTEKVTI</sequence>
<evidence type="ECO:0000313" key="5">
    <source>
        <dbReference type="EMBL" id="SDI87947.1"/>
    </source>
</evidence>
<dbReference type="Proteomes" id="UP000251670">
    <property type="component" value="Unassembled WGS sequence"/>
</dbReference>
<dbReference type="PANTHER" id="PTHR43280">
    <property type="entry name" value="ARAC-FAMILY TRANSCRIPTIONAL REGULATOR"/>
    <property type="match status" value="1"/>
</dbReference>
<keyword evidence="1" id="KW-0805">Transcription regulation</keyword>
<keyword evidence="7" id="KW-1185">Reference proteome</keyword>
<dbReference type="STRING" id="445960.SAMN05421542_2112"/>
<dbReference type="RefSeq" id="WP_089736175.1">
    <property type="nucleotide sequence ID" value="NZ_FNEG01000003.1"/>
</dbReference>
<feature type="domain" description="HTH araC/xylS-type" evidence="4">
    <location>
        <begin position="17"/>
        <end position="122"/>
    </location>
</feature>
<dbReference type="AlphaFoldDB" id="A0A2X2XP10"/>
<evidence type="ECO:0000256" key="2">
    <source>
        <dbReference type="ARBA" id="ARBA00023125"/>
    </source>
</evidence>
<organism evidence="6 8">
    <name type="scientific">Chryseobacterium jejuense</name>
    <dbReference type="NCBI Taxonomy" id="445960"/>
    <lineage>
        <taxon>Bacteria</taxon>
        <taxon>Pseudomonadati</taxon>
        <taxon>Bacteroidota</taxon>
        <taxon>Flavobacteriia</taxon>
        <taxon>Flavobacteriales</taxon>
        <taxon>Weeksellaceae</taxon>
        <taxon>Chryseobacterium group</taxon>
        <taxon>Chryseobacterium</taxon>
    </lineage>
</organism>
<protein>
    <submittedName>
        <fullName evidence="5">AraC-type DNA-binding protein</fullName>
    </submittedName>
    <submittedName>
        <fullName evidence="6">DNA-binding transcriptional regulator AraC</fullName>
    </submittedName>
</protein>
<reference evidence="6 8" key="2">
    <citation type="submission" date="2018-06" db="EMBL/GenBank/DDBJ databases">
        <authorList>
            <consortium name="Pathogen Informatics"/>
            <person name="Doyle S."/>
        </authorList>
    </citation>
    <scope>NUCLEOTIDE SEQUENCE [LARGE SCALE GENOMIC DNA]</scope>
    <source>
        <strain evidence="6 8">NCTC13492</strain>
    </source>
</reference>
<dbReference type="EMBL" id="UAWB01000002">
    <property type="protein sequence ID" value="SQB27529.1"/>
    <property type="molecule type" value="Genomic_DNA"/>
</dbReference>
<accession>A0A2X2XP10</accession>
<dbReference type="Gene3D" id="1.10.10.60">
    <property type="entry name" value="Homeodomain-like"/>
    <property type="match status" value="1"/>
</dbReference>
<name>A0A2X2XP10_CHRJE</name>
<dbReference type="Pfam" id="PF12833">
    <property type="entry name" value="HTH_18"/>
    <property type="match status" value="1"/>
</dbReference>
<dbReference type="EMBL" id="FNEG01000003">
    <property type="protein sequence ID" value="SDI87947.1"/>
    <property type="molecule type" value="Genomic_DNA"/>
</dbReference>
<dbReference type="GO" id="GO:0003700">
    <property type="term" value="F:DNA-binding transcription factor activity"/>
    <property type="evidence" value="ECO:0007669"/>
    <property type="project" value="InterPro"/>
</dbReference>
<evidence type="ECO:0000313" key="8">
    <source>
        <dbReference type="Proteomes" id="UP000251670"/>
    </source>
</evidence>
<dbReference type="GO" id="GO:0043565">
    <property type="term" value="F:sequence-specific DNA binding"/>
    <property type="evidence" value="ECO:0007669"/>
    <property type="project" value="InterPro"/>
</dbReference>